<sequence length="292" mass="30213">MIEKTSAELEDDAEVARAKVSDTADSIRNKMTPGQLIDEFSGMFTGDGGALTTLKAQVGANPLPVALVGVGLAWLMAGQGTRPAVGTSTATLKPYEQDHPRDFADYDGVADLGDHGLGDAGRGEVSKAASLVSGTAETVSTKASEAVDDISSRASEIATITAEQTAKATAAATDLLQREPLVLAALGLALGTAIGALLPRTDFEDEQVGQLSDKIRDQASEILEQGMERAKDVAAQAYQTVKDEADKQGLTGDGGALVDQVEQVVQATASKTEKSVRGKLKEVAEKLPGSDS</sequence>
<evidence type="ECO:0008006" key="3">
    <source>
        <dbReference type="Google" id="ProtNLM"/>
    </source>
</evidence>
<keyword evidence="2" id="KW-1185">Reference proteome</keyword>
<dbReference type="Proteomes" id="UP000558284">
    <property type="component" value="Unassembled WGS sequence"/>
</dbReference>
<dbReference type="AlphaFoldDB" id="A0A838BD43"/>
<dbReference type="EMBL" id="JACDTY010000023">
    <property type="protein sequence ID" value="MBA1144486.1"/>
    <property type="molecule type" value="Genomic_DNA"/>
</dbReference>
<accession>A0A838BD43</accession>
<gene>
    <name evidence="1" type="ORF">H0241_30240</name>
</gene>
<evidence type="ECO:0000313" key="2">
    <source>
        <dbReference type="Proteomes" id="UP000558284"/>
    </source>
</evidence>
<protein>
    <recommendedName>
        <fullName evidence="3">DUF3618 domain-containing protein</fullName>
    </recommendedName>
</protein>
<organism evidence="1 2">
    <name type="scientific">Mesorhizobium neociceri</name>
    <dbReference type="NCBI Taxonomy" id="1307853"/>
    <lineage>
        <taxon>Bacteria</taxon>
        <taxon>Pseudomonadati</taxon>
        <taxon>Pseudomonadota</taxon>
        <taxon>Alphaproteobacteria</taxon>
        <taxon>Hyphomicrobiales</taxon>
        <taxon>Phyllobacteriaceae</taxon>
        <taxon>Mesorhizobium</taxon>
    </lineage>
</organism>
<evidence type="ECO:0000313" key="1">
    <source>
        <dbReference type="EMBL" id="MBA1144486.1"/>
    </source>
</evidence>
<dbReference type="RefSeq" id="WP_181061422.1">
    <property type="nucleotide sequence ID" value="NZ_JACDTY010000023.1"/>
</dbReference>
<reference evidence="1 2" key="1">
    <citation type="submission" date="2020-07" db="EMBL/GenBank/DDBJ databases">
        <title>Definition of the novel symbiovar canariense within Mesorhizobium novociceri, a new species of genus Mesorhizobium nodulating Cicer canariense in the Caldera de Taburiente National Park (La Palma, Canary Islands).</title>
        <authorList>
            <person name="Leon-Barrios M."/>
            <person name="Perez-Yepez J."/>
            <person name="Flores-Felix J.D."/>
            <person name="Ramirez-Baena M.H."/>
            <person name="Pulido-Suarez L."/>
            <person name="Igual J.M."/>
            <person name="Velazquez E."/>
            <person name="Peix A."/>
        </authorList>
    </citation>
    <scope>NUCLEOTIDE SEQUENCE [LARGE SCALE GENOMIC DNA]</scope>
    <source>
        <strain evidence="1 2">CCANP35</strain>
    </source>
</reference>
<proteinExistence type="predicted"/>
<comment type="caution">
    <text evidence="1">The sequence shown here is derived from an EMBL/GenBank/DDBJ whole genome shotgun (WGS) entry which is preliminary data.</text>
</comment>
<name>A0A838BD43_9HYPH</name>